<evidence type="ECO:0000313" key="3">
    <source>
        <dbReference type="EMBL" id="SDY83137.1"/>
    </source>
</evidence>
<reference evidence="3 4" key="1">
    <citation type="submission" date="2016-10" db="EMBL/GenBank/DDBJ databases">
        <authorList>
            <person name="de Groot N.N."/>
        </authorList>
    </citation>
    <scope>NUCLEOTIDE SEQUENCE [LARGE SCALE GENOMIC DNA]</scope>
    <source>
        <strain evidence="3 4">DSM 14045</strain>
    </source>
</reference>
<sequence>MKECYLKTEEGNIFYWISSPYDNTKKTLFFLHGVTGDHTLFQEQIDCFEDKYNILLWDAPAHGKSRPYQLFTYEKASMAIKDIFNENHISRAIFIGHSMGGFVTQAVIKRFPEIVEKFIAVDSTPYGKEYYSKSDVFWLKQVEWMGHLLPMKSLKKAMAKQVAETEKAYNNMLDMLSIYDKKELCHLMGIGYAGFLNDNCDLEIKCPVLLMLGDKDKAGKVKKYNMKWTEKTGYRLVVVENAGHNSVMDNPDVVNATIIDFIENEG</sequence>
<dbReference type="InterPro" id="IPR029058">
    <property type="entry name" value="AB_hydrolase_fold"/>
</dbReference>
<dbReference type="STRING" id="1122142.SAMN02910414_02466"/>
<dbReference type="InterPro" id="IPR000073">
    <property type="entry name" value="AB_hydrolase_1"/>
</dbReference>
<dbReference type="EMBL" id="FNPG01000047">
    <property type="protein sequence ID" value="SDY83137.1"/>
    <property type="molecule type" value="Genomic_DNA"/>
</dbReference>
<feature type="domain" description="AB hydrolase-1" evidence="2">
    <location>
        <begin position="28"/>
        <end position="256"/>
    </location>
</feature>
<dbReference type="Gene3D" id="3.40.50.1820">
    <property type="entry name" value="alpha/beta hydrolase"/>
    <property type="match status" value="1"/>
</dbReference>
<protein>
    <submittedName>
        <fullName evidence="3">Pimeloyl-ACP methyl ester carboxylesterase</fullName>
    </submittedName>
</protein>
<dbReference type="InterPro" id="IPR050266">
    <property type="entry name" value="AB_hydrolase_sf"/>
</dbReference>
<dbReference type="Pfam" id="PF12697">
    <property type="entry name" value="Abhydrolase_6"/>
    <property type="match status" value="1"/>
</dbReference>
<dbReference type="SUPFAM" id="SSF53474">
    <property type="entry name" value="alpha/beta-Hydrolases"/>
    <property type="match status" value="1"/>
</dbReference>
<evidence type="ECO:0000313" key="4">
    <source>
        <dbReference type="Proteomes" id="UP000183918"/>
    </source>
</evidence>
<dbReference type="PANTHER" id="PTHR43798">
    <property type="entry name" value="MONOACYLGLYCEROL LIPASE"/>
    <property type="match status" value="1"/>
</dbReference>
<dbReference type="AlphaFoldDB" id="A0A1H3N2J7"/>
<organism evidence="3 4">
    <name type="scientific">Lachnobacterium bovis DSM 14045</name>
    <dbReference type="NCBI Taxonomy" id="1122142"/>
    <lineage>
        <taxon>Bacteria</taxon>
        <taxon>Bacillati</taxon>
        <taxon>Bacillota</taxon>
        <taxon>Clostridia</taxon>
        <taxon>Lachnospirales</taxon>
        <taxon>Lachnospiraceae</taxon>
        <taxon>Lachnobacterium</taxon>
    </lineage>
</organism>
<dbReference type="Proteomes" id="UP000183918">
    <property type="component" value="Unassembled WGS sequence"/>
</dbReference>
<accession>A0A1H3N2J7</accession>
<dbReference type="PANTHER" id="PTHR43798:SF31">
    <property type="entry name" value="AB HYDROLASE SUPERFAMILY PROTEIN YCLE"/>
    <property type="match status" value="1"/>
</dbReference>
<dbReference type="RefSeq" id="WP_074719248.1">
    <property type="nucleotide sequence ID" value="NZ_FNPG01000047.1"/>
</dbReference>
<gene>
    <name evidence="3" type="ORF">SAMN02910414_02466</name>
</gene>
<proteinExistence type="predicted"/>
<evidence type="ECO:0000256" key="1">
    <source>
        <dbReference type="ARBA" id="ARBA00022801"/>
    </source>
</evidence>
<keyword evidence="4" id="KW-1185">Reference proteome</keyword>
<dbReference type="GO" id="GO:0016787">
    <property type="term" value="F:hydrolase activity"/>
    <property type="evidence" value="ECO:0007669"/>
    <property type="project" value="UniProtKB-KW"/>
</dbReference>
<dbReference type="GO" id="GO:0016020">
    <property type="term" value="C:membrane"/>
    <property type="evidence" value="ECO:0007669"/>
    <property type="project" value="TreeGrafter"/>
</dbReference>
<keyword evidence="1" id="KW-0378">Hydrolase</keyword>
<evidence type="ECO:0000259" key="2">
    <source>
        <dbReference type="Pfam" id="PF12697"/>
    </source>
</evidence>
<name>A0A1H3N2J7_9FIRM</name>